<feature type="transmembrane region" description="Helical" evidence="8">
    <location>
        <begin position="347"/>
        <end position="365"/>
    </location>
</feature>
<evidence type="ECO:0000256" key="7">
    <source>
        <dbReference type="ARBA" id="ARBA00023136"/>
    </source>
</evidence>
<dbReference type="OrthoDB" id="9771188at2"/>
<dbReference type="Proteomes" id="UP000215931">
    <property type="component" value="Unassembled WGS sequence"/>
</dbReference>
<feature type="transmembrane region" description="Helical" evidence="8">
    <location>
        <begin position="205"/>
        <end position="225"/>
    </location>
</feature>
<dbReference type="InterPro" id="IPR010065">
    <property type="entry name" value="AA_ABC_transptr_permease_3TM"/>
</dbReference>
<dbReference type="NCBIfam" id="TIGR01726">
    <property type="entry name" value="HEQRo_perm_3TM"/>
    <property type="match status" value="1"/>
</dbReference>
<feature type="transmembrane region" description="Helical" evidence="8">
    <location>
        <begin position="286"/>
        <end position="311"/>
    </location>
</feature>
<dbReference type="SUPFAM" id="SSF161098">
    <property type="entry name" value="MetI-like"/>
    <property type="match status" value="1"/>
</dbReference>
<feature type="transmembrane region" description="Helical" evidence="8">
    <location>
        <begin position="245"/>
        <end position="265"/>
    </location>
</feature>
<keyword evidence="11" id="KW-1185">Reference proteome</keyword>
<protein>
    <submittedName>
        <fullName evidence="10">Amino acid ABC transporter permease</fullName>
    </submittedName>
</protein>
<dbReference type="EMBL" id="NPKH01000016">
    <property type="protein sequence ID" value="PAP96013.1"/>
    <property type="molecule type" value="Genomic_DNA"/>
</dbReference>
<dbReference type="RefSeq" id="WP_095518386.1">
    <property type="nucleotide sequence ID" value="NZ_NPKH01000016.1"/>
</dbReference>
<feature type="domain" description="ABC transmembrane type-1" evidence="9">
    <location>
        <begin position="170"/>
        <end position="359"/>
    </location>
</feature>
<dbReference type="InterPro" id="IPR000515">
    <property type="entry name" value="MetI-like"/>
</dbReference>
<feature type="transmembrane region" description="Helical" evidence="8">
    <location>
        <begin position="108"/>
        <end position="127"/>
    </location>
</feature>
<dbReference type="PANTHER" id="PTHR30614:SF41">
    <property type="entry name" value="INNER MEMBRANE AMINO-ACID ABC TRANSPORTER PERMEASE PROTEIN YHDY"/>
    <property type="match status" value="1"/>
</dbReference>
<evidence type="ECO:0000256" key="5">
    <source>
        <dbReference type="ARBA" id="ARBA00022692"/>
    </source>
</evidence>
<evidence type="ECO:0000256" key="3">
    <source>
        <dbReference type="ARBA" id="ARBA00022448"/>
    </source>
</evidence>
<comment type="caution">
    <text evidence="10">The sequence shown here is derived from an EMBL/GenBank/DDBJ whole genome shotgun (WGS) entry which is preliminary data.</text>
</comment>
<dbReference type="PROSITE" id="PS50928">
    <property type="entry name" value="ABC_TM1"/>
    <property type="match status" value="1"/>
</dbReference>
<dbReference type="GO" id="GO:0043190">
    <property type="term" value="C:ATP-binding cassette (ABC) transporter complex"/>
    <property type="evidence" value="ECO:0007669"/>
    <property type="project" value="InterPro"/>
</dbReference>
<dbReference type="CDD" id="cd06261">
    <property type="entry name" value="TM_PBP2"/>
    <property type="match status" value="1"/>
</dbReference>
<proteinExistence type="inferred from homology"/>
<dbReference type="InterPro" id="IPR043429">
    <property type="entry name" value="ArtM/GltK/GlnP/TcyL/YhdX-like"/>
</dbReference>
<accession>A0A271KJR2</accession>
<evidence type="ECO:0000256" key="8">
    <source>
        <dbReference type="RuleBase" id="RU363032"/>
    </source>
</evidence>
<keyword evidence="6 8" id="KW-1133">Transmembrane helix</keyword>
<evidence type="ECO:0000313" key="10">
    <source>
        <dbReference type="EMBL" id="PAP96013.1"/>
    </source>
</evidence>
<keyword evidence="7 8" id="KW-0472">Membrane</keyword>
<sequence>MSDQSLHTPVANVALIPATAPPADVRPGPVTWIKGNLFSTPLSGVLTICFVLLAGWLLHQFLSFAIFYAVWSGGREACRANPEGACWPFIAEKFDYLRYGAYPVSERWRVNLTQAVGATLIVWLLWTKAPQRKVAAVLFFIVYPVAAFVLLRGAAWLNLPVIDTTLWGGLLITLLMSIVGIVFSLPIGVVLALGRRSELPIIKAVCVTFIEVVRGVPFITVLFMANFMMPLFVPDYLTPDRLLRPLIAIALFSSAYMAEVVRAGLQAIPKGQYEAAEALGISYLNMMRLIVLPQALTIVIPSIVSTFIGLFKDTTLVAIVGIADFLKAVETARVDPNWAGPTISSTGYLFAGLVYWGFCFGMSRYSQAMERQLARGHKR</sequence>
<comment type="subcellular location">
    <subcellularLocation>
        <location evidence="1">Cell inner membrane</location>
        <topology evidence="1">Multi-pass membrane protein</topology>
    </subcellularLocation>
    <subcellularLocation>
        <location evidence="8">Cell membrane</location>
        <topology evidence="8">Multi-pass membrane protein</topology>
    </subcellularLocation>
</comment>
<gene>
    <name evidence="10" type="ORF">CIT31_09570</name>
</gene>
<reference evidence="10 11" key="1">
    <citation type="submission" date="2017-08" db="EMBL/GenBank/DDBJ databases">
        <title>Mesorhizobium wenxinae sp. nov., a novel rhizobial species isolated from root nodules of chickpea (Cicer arietinum L.).</title>
        <authorList>
            <person name="Zhang J."/>
        </authorList>
    </citation>
    <scope>NUCLEOTIDE SEQUENCE [LARGE SCALE GENOMIC DNA]</scope>
    <source>
        <strain evidence="11">WYCCWR 10019</strain>
    </source>
</reference>
<comment type="similarity">
    <text evidence="2">Belongs to the binding-protein-dependent transport system permease family. HisMQ subfamily.</text>
</comment>
<dbReference type="AlphaFoldDB" id="A0A271KJR2"/>
<evidence type="ECO:0000256" key="6">
    <source>
        <dbReference type="ARBA" id="ARBA00022989"/>
    </source>
</evidence>
<keyword evidence="4" id="KW-1003">Cell membrane</keyword>
<dbReference type="Pfam" id="PF00528">
    <property type="entry name" value="BPD_transp_1"/>
    <property type="match status" value="1"/>
</dbReference>
<feature type="transmembrane region" description="Helical" evidence="8">
    <location>
        <begin position="167"/>
        <end position="193"/>
    </location>
</feature>
<evidence type="ECO:0000256" key="4">
    <source>
        <dbReference type="ARBA" id="ARBA00022475"/>
    </source>
</evidence>
<feature type="transmembrane region" description="Helical" evidence="8">
    <location>
        <begin position="134"/>
        <end position="155"/>
    </location>
</feature>
<dbReference type="PANTHER" id="PTHR30614">
    <property type="entry name" value="MEMBRANE COMPONENT OF AMINO ACID ABC TRANSPORTER"/>
    <property type="match status" value="1"/>
</dbReference>
<evidence type="ECO:0000259" key="9">
    <source>
        <dbReference type="PROSITE" id="PS50928"/>
    </source>
</evidence>
<feature type="transmembrane region" description="Helical" evidence="8">
    <location>
        <begin position="44"/>
        <end position="71"/>
    </location>
</feature>
<evidence type="ECO:0000256" key="2">
    <source>
        <dbReference type="ARBA" id="ARBA00010072"/>
    </source>
</evidence>
<dbReference type="GO" id="GO:0006865">
    <property type="term" value="P:amino acid transport"/>
    <property type="evidence" value="ECO:0007669"/>
    <property type="project" value="TreeGrafter"/>
</dbReference>
<evidence type="ECO:0000313" key="11">
    <source>
        <dbReference type="Proteomes" id="UP000215931"/>
    </source>
</evidence>
<keyword evidence="3 8" id="KW-0813">Transport</keyword>
<dbReference type="Gene3D" id="1.10.3720.10">
    <property type="entry name" value="MetI-like"/>
    <property type="match status" value="1"/>
</dbReference>
<dbReference type="GO" id="GO:0022857">
    <property type="term" value="F:transmembrane transporter activity"/>
    <property type="evidence" value="ECO:0007669"/>
    <property type="project" value="InterPro"/>
</dbReference>
<name>A0A271KJR2_9HYPH</name>
<keyword evidence="5 8" id="KW-0812">Transmembrane</keyword>
<dbReference type="InterPro" id="IPR035906">
    <property type="entry name" value="MetI-like_sf"/>
</dbReference>
<evidence type="ECO:0000256" key="1">
    <source>
        <dbReference type="ARBA" id="ARBA00004429"/>
    </source>
</evidence>
<organism evidence="10 11">
    <name type="scientific">Mesorhizobium wenxiniae</name>
    <dbReference type="NCBI Taxonomy" id="2014805"/>
    <lineage>
        <taxon>Bacteria</taxon>
        <taxon>Pseudomonadati</taxon>
        <taxon>Pseudomonadota</taxon>
        <taxon>Alphaproteobacteria</taxon>
        <taxon>Hyphomicrobiales</taxon>
        <taxon>Phyllobacteriaceae</taxon>
        <taxon>Mesorhizobium</taxon>
    </lineage>
</organism>